<keyword evidence="3" id="KW-1185">Reference proteome</keyword>
<comment type="caution">
    <text evidence="2">The sequence shown here is derived from an EMBL/GenBank/DDBJ whole genome shotgun (WGS) entry which is preliminary data.</text>
</comment>
<gene>
    <name evidence="2" type="ORF">G5C66_17265</name>
</gene>
<dbReference type="RefSeq" id="WP_165112195.1">
    <property type="nucleotide sequence ID" value="NZ_JAALAA010000014.1"/>
</dbReference>
<evidence type="ECO:0000313" key="2">
    <source>
        <dbReference type="EMBL" id="NGN94481.1"/>
    </source>
</evidence>
<proteinExistence type="predicted"/>
<sequence>MTRKPRIAKLLSPLIGLFGLLFIASGAASYYLAHTQLKAQEITVADDASFLAGDTVDGPFSAYAQAATVEKHALGITKGKTYAELDQEDPIREVAAESSFVRASLLTAVTAFGLSALVAGLGVVLLFVAFALGSLTRAVVPAKEKASEKTDALEPATA</sequence>
<keyword evidence="1" id="KW-0812">Transmembrane</keyword>
<keyword evidence="1" id="KW-0472">Membrane</keyword>
<dbReference type="AlphaFoldDB" id="A0A6M1R722"/>
<keyword evidence="1" id="KW-1133">Transmembrane helix</keyword>
<reference evidence="2 3" key="1">
    <citation type="submission" date="2020-02" db="EMBL/GenBank/DDBJ databases">
        <title>Whole-genome analyses of novel actinobacteria.</title>
        <authorList>
            <person name="Sahin N."/>
        </authorList>
    </citation>
    <scope>NUCLEOTIDE SEQUENCE [LARGE SCALE GENOMIC DNA]</scope>
    <source>
        <strain evidence="2 3">KC13</strain>
    </source>
</reference>
<feature type="transmembrane region" description="Helical" evidence="1">
    <location>
        <begin position="108"/>
        <end position="135"/>
    </location>
</feature>
<accession>A0A6M1R722</accession>
<name>A0A6M1R722_9ACTN</name>
<keyword evidence="2" id="KW-0223">Dioxygenase</keyword>
<dbReference type="Proteomes" id="UP000483261">
    <property type="component" value="Unassembled WGS sequence"/>
</dbReference>
<dbReference type="EMBL" id="JAALAA010000014">
    <property type="protein sequence ID" value="NGN94481.1"/>
    <property type="molecule type" value="Genomic_DNA"/>
</dbReference>
<organism evidence="2 3">
    <name type="scientific">Nocardioides turkmenicus</name>
    <dbReference type="NCBI Taxonomy" id="2711220"/>
    <lineage>
        <taxon>Bacteria</taxon>
        <taxon>Bacillati</taxon>
        <taxon>Actinomycetota</taxon>
        <taxon>Actinomycetes</taxon>
        <taxon>Propionibacteriales</taxon>
        <taxon>Nocardioidaceae</taxon>
        <taxon>Nocardioides</taxon>
    </lineage>
</organism>
<dbReference type="GO" id="GO:0051213">
    <property type="term" value="F:dioxygenase activity"/>
    <property type="evidence" value="ECO:0007669"/>
    <property type="project" value="UniProtKB-KW"/>
</dbReference>
<protein>
    <submittedName>
        <fullName evidence="2">Aromatic ring-opening dioxygenase LigA</fullName>
    </submittedName>
</protein>
<keyword evidence="2" id="KW-0560">Oxidoreductase</keyword>
<evidence type="ECO:0000256" key="1">
    <source>
        <dbReference type="SAM" id="Phobius"/>
    </source>
</evidence>
<evidence type="ECO:0000313" key="3">
    <source>
        <dbReference type="Proteomes" id="UP000483261"/>
    </source>
</evidence>